<feature type="region of interest" description="Disordered" evidence="1">
    <location>
        <begin position="162"/>
        <end position="227"/>
    </location>
</feature>
<name>A0A8J2M308_9BILA</name>
<evidence type="ECO:0000313" key="3">
    <source>
        <dbReference type="Proteomes" id="UP000746747"/>
    </source>
</evidence>
<feature type="compositionally biased region" description="Polar residues" evidence="1">
    <location>
        <begin position="177"/>
        <end position="198"/>
    </location>
</feature>
<protein>
    <submittedName>
        <fullName evidence="2">Uncharacterized protein</fullName>
    </submittedName>
</protein>
<organism evidence="2 3">
    <name type="scientific">Cercopithifilaria johnstoni</name>
    <dbReference type="NCBI Taxonomy" id="2874296"/>
    <lineage>
        <taxon>Eukaryota</taxon>
        <taxon>Metazoa</taxon>
        <taxon>Ecdysozoa</taxon>
        <taxon>Nematoda</taxon>
        <taxon>Chromadorea</taxon>
        <taxon>Rhabditida</taxon>
        <taxon>Spirurina</taxon>
        <taxon>Spiruromorpha</taxon>
        <taxon>Filarioidea</taxon>
        <taxon>Onchocercidae</taxon>
        <taxon>Cercopithifilaria</taxon>
    </lineage>
</organism>
<dbReference type="EMBL" id="CAKAEH010001014">
    <property type="protein sequence ID" value="CAG9532531.1"/>
    <property type="molecule type" value="Genomic_DNA"/>
</dbReference>
<evidence type="ECO:0000313" key="2">
    <source>
        <dbReference type="EMBL" id="CAG9532531.1"/>
    </source>
</evidence>
<keyword evidence="3" id="KW-1185">Reference proteome</keyword>
<comment type="caution">
    <text evidence="2">The sequence shown here is derived from an EMBL/GenBank/DDBJ whole genome shotgun (WGS) entry which is preliminary data.</text>
</comment>
<accession>A0A8J2M308</accession>
<dbReference type="AlphaFoldDB" id="A0A8J2M308"/>
<sequence>MRKKEQNKLNVHHHNRIRNLKGDTAEDGQSLVFRTYIFSLAVNVPKSGYILHLRLSFSGLLLVLGGRLSGVVITEIAISDCSSEAFIPLIVTFIIDMMRKSMLLCKVALEDAVICVFGQWLTDGTRGPSLDLVIVSFSLSVTWSFCLQYLLRRELFGSVSGRRKGDKGTVNGEEGVTATTNNGLSREENTTNGTSIVETSIEEMRQGERGRSCKRRRERDRGVVESD</sequence>
<feature type="compositionally biased region" description="Basic and acidic residues" evidence="1">
    <location>
        <begin position="202"/>
        <end position="211"/>
    </location>
</feature>
<gene>
    <name evidence="2" type="ORF">CJOHNSTONI_LOCUS2833</name>
</gene>
<dbReference type="Proteomes" id="UP000746747">
    <property type="component" value="Unassembled WGS sequence"/>
</dbReference>
<proteinExistence type="predicted"/>
<evidence type="ECO:0000256" key="1">
    <source>
        <dbReference type="SAM" id="MobiDB-lite"/>
    </source>
</evidence>
<reference evidence="2" key="1">
    <citation type="submission" date="2021-09" db="EMBL/GenBank/DDBJ databases">
        <authorList>
            <consortium name="Pathogen Informatics"/>
        </authorList>
    </citation>
    <scope>NUCLEOTIDE SEQUENCE</scope>
</reference>